<evidence type="ECO:0000313" key="4">
    <source>
        <dbReference type="Proteomes" id="UP000649617"/>
    </source>
</evidence>
<dbReference type="Proteomes" id="UP000649617">
    <property type="component" value="Unassembled WGS sequence"/>
</dbReference>
<comment type="similarity">
    <text evidence="1">Belongs to the mTERF family.</text>
</comment>
<dbReference type="Gene3D" id="1.25.70.10">
    <property type="entry name" value="Transcription termination factor 3, mitochondrial"/>
    <property type="match status" value="2"/>
</dbReference>
<dbReference type="PANTHER" id="PTHR13068">
    <property type="entry name" value="CGI-12 PROTEIN-RELATED"/>
    <property type="match status" value="1"/>
</dbReference>
<dbReference type="EMBL" id="CAJNIZ010008890">
    <property type="protein sequence ID" value="CAE7273247.1"/>
    <property type="molecule type" value="Genomic_DNA"/>
</dbReference>
<gene>
    <name evidence="3" type="primary">MTERF5</name>
    <name evidence="3" type="ORF">SPIL2461_LOCUS6048</name>
</gene>
<dbReference type="OrthoDB" id="431213at2759"/>
<accession>A0A812MZU8</accession>
<keyword evidence="2" id="KW-0809">Transit peptide</keyword>
<sequence length="595" mass="67011">MHSLKPWTVARCAFPPLFWRNGSTIPRAPKWWRAGHARQRPGSIAEAELLSHLALLLQPDVPIKEVFRNFPVEKSEKWGKNQVSPDMAVYGALRLKEAALFLEYDGYYRHHTPAGMLADVRKSEVLLKHAPAGSCVLRIAHAQRDLEWACETREVTIDSWQVGHHESVLMPVIQVIRQLLNHLSAVLRPEMRSSLQRFLARPEVEVAKVIARCPNVLGRSMEMNSKAKVQWLRDTGLTKMAVAKVIARHPAVLGCRIEENLKPTVQWLRDTGLTKMAVAKVIARSPAVAKVIARCPAVLGCSIEENLKPTVQWLLDKGLVKMEIAKVIARHPAVLACSIEKNLKPTVQWLRDTGLTKVEVAKVVARSPAVLGYSIEKNLKPTVQWLRDTGLTKVEVARVIARCPAVFGYSIEENLKPTVQWLRDTGLTKMAVAKVIARYPNILGFSIEENLKPTVQWLRDTGLTKVEVAKVIARCPNVVGQSIHMNLKGKVQWFLELGLDCREAAGMLAVMPSLFGLNITRNLSPKMALLQQFVPSGQVPDLLRRYPAVLTYSYERWSHRFRILNERSELSKFASAMQYTEAAFTKRFGDNMRTK</sequence>
<reference evidence="3" key="1">
    <citation type="submission" date="2021-02" db="EMBL/GenBank/DDBJ databases">
        <authorList>
            <person name="Dougan E. K."/>
            <person name="Rhodes N."/>
            <person name="Thang M."/>
            <person name="Chan C."/>
        </authorList>
    </citation>
    <scope>NUCLEOTIDE SEQUENCE</scope>
</reference>
<keyword evidence="4" id="KW-1185">Reference proteome</keyword>
<dbReference type="AlphaFoldDB" id="A0A812MZU8"/>
<evidence type="ECO:0000313" key="3">
    <source>
        <dbReference type="EMBL" id="CAE7273247.1"/>
    </source>
</evidence>
<proteinExistence type="inferred from homology"/>
<dbReference type="InterPro" id="IPR038538">
    <property type="entry name" value="MTERF_sf"/>
</dbReference>
<comment type="caution">
    <text evidence="3">The sequence shown here is derived from an EMBL/GenBank/DDBJ whole genome shotgun (WGS) entry which is preliminary data.</text>
</comment>
<dbReference type="GO" id="GO:0003676">
    <property type="term" value="F:nucleic acid binding"/>
    <property type="evidence" value="ECO:0007669"/>
    <property type="project" value="InterPro"/>
</dbReference>
<evidence type="ECO:0000256" key="1">
    <source>
        <dbReference type="ARBA" id="ARBA00007692"/>
    </source>
</evidence>
<organism evidence="3 4">
    <name type="scientific">Symbiodinium pilosum</name>
    <name type="common">Dinoflagellate</name>
    <dbReference type="NCBI Taxonomy" id="2952"/>
    <lineage>
        <taxon>Eukaryota</taxon>
        <taxon>Sar</taxon>
        <taxon>Alveolata</taxon>
        <taxon>Dinophyceae</taxon>
        <taxon>Suessiales</taxon>
        <taxon>Symbiodiniaceae</taxon>
        <taxon>Symbiodinium</taxon>
    </lineage>
</organism>
<protein>
    <submittedName>
        <fullName evidence="3">mTERF5 protein</fullName>
    </submittedName>
</protein>
<dbReference type="PANTHER" id="PTHR13068:SF173">
    <property type="entry name" value="EMB|CAB62602.1"/>
    <property type="match status" value="1"/>
</dbReference>
<name>A0A812MZU8_SYMPI</name>
<dbReference type="SMART" id="SM00733">
    <property type="entry name" value="Mterf"/>
    <property type="match status" value="10"/>
</dbReference>
<dbReference type="InterPro" id="IPR003690">
    <property type="entry name" value="MTERF"/>
</dbReference>
<dbReference type="Pfam" id="PF02536">
    <property type="entry name" value="mTERF"/>
    <property type="match status" value="1"/>
</dbReference>
<evidence type="ECO:0000256" key="2">
    <source>
        <dbReference type="ARBA" id="ARBA00022946"/>
    </source>
</evidence>